<name>A0A5N6YRK5_9EURO</name>
<keyword evidence="3" id="KW-1185">Reference proteome</keyword>
<keyword evidence="1" id="KW-0472">Membrane</keyword>
<protein>
    <submittedName>
        <fullName evidence="2">Uncharacterized protein</fullName>
    </submittedName>
</protein>
<evidence type="ECO:0000313" key="3">
    <source>
        <dbReference type="Proteomes" id="UP000327118"/>
    </source>
</evidence>
<gene>
    <name evidence="2" type="ORF">BDV28DRAFT_144267</name>
</gene>
<reference evidence="3" key="1">
    <citation type="submission" date="2019-04" db="EMBL/GenBank/DDBJ databases">
        <title>Friends and foes A comparative genomics studyof 23 Aspergillus species from section Flavi.</title>
        <authorList>
            <consortium name="DOE Joint Genome Institute"/>
            <person name="Kjaerbolling I."/>
            <person name="Vesth T."/>
            <person name="Frisvad J.C."/>
            <person name="Nybo J.L."/>
            <person name="Theobald S."/>
            <person name="Kildgaard S."/>
            <person name="Isbrandt T."/>
            <person name="Kuo A."/>
            <person name="Sato A."/>
            <person name="Lyhne E.K."/>
            <person name="Kogle M.E."/>
            <person name="Wiebenga A."/>
            <person name="Kun R.S."/>
            <person name="Lubbers R.J."/>
            <person name="Makela M.R."/>
            <person name="Barry K."/>
            <person name="Chovatia M."/>
            <person name="Clum A."/>
            <person name="Daum C."/>
            <person name="Haridas S."/>
            <person name="He G."/>
            <person name="LaButti K."/>
            <person name="Lipzen A."/>
            <person name="Mondo S."/>
            <person name="Riley R."/>
            <person name="Salamov A."/>
            <person name="Simmons B.A."/>
            <person name="Magnuson J.K."/>
            <person name="Henrissat B."/>
            <person name="Mortensen U.H."/>
            <person name="Larsen T.O."/>
            <person name="Devries R.P."/>
            <person name="Grigoriev I.V."/>
            <person name="Machida M."/>
            <person name="Baker S.E."/>
            <person name="Andersen M.R."/>
        </authorList>
    </citation>
    <scope>NUCLEOTIDE SEQUENCE [LARGE SCALE GENOMIC DNA]</scope>
    <source>
        <strain evidence="3">CBS 553.77</strain>
    </source>
</reference>
<sequence>MCQRQFREVYSGIEEKKAACMKGRHQNLYMSDVMGCWPRLGLGLVWAFMCLSALIYDFVFSHVVMVSLLDRLGVR</sequence>
<keyword evidence="1" id="KW-1133">Transmembrane helix</keyword>
<dbReference type="EMBL" id="ML739719">
    <property type="protein sequence ID" value="KAE8348144.1"/>
    <property type="molecule type" value="Genomic_DNA"/>
</dbReference>
<accession>A0A5N6YRK5</accession>
<feature type="transmembrane region" description="Helical" evidence="1">
    <location>
        <begin position="44"/>
        <end position="69"/>
    </location>
</feature>
<dbReference type="AlphaFoldDB" id="A0A5N6YRK5"/>
<keyword evidence="1" id="KW-0812">Transmembrane</keyword>
<proteinExistence type="predicted"/>
<evidence type="ECO:0000313" key="2">
    <source>
        <dbReference type="EMBL" id="KAE8348144.1"/>
    </source>
</evidence>
<evidence type="ECO:0000256" key="1">
    <source>
        <dbReference type="SAM" id="Phobius"/>
    </source>
</evidence>
<dbReference type="Proteomes" id="UP000327118">
    <property type="component" value="Unassembled WGS sequence"/>
</dbReference>
<organism evidence="2 3">
    <name type="scientific">Aspergillus coremiiformis</name>
    <dbReference type="NCBI Taxonomy" id="138285"/>
    <lineage>
        <taxon>Eukaryota</taxon>
        <taxon>Fungi</taxon>
        <taxon>Dikarya</taxon>
        <taxon>Ascomycota</taxon>
        <taxon>Pezizomycotina</taxon>
        <taxon>Eurotiomycetes</taxon>
        <taxon>Eurotiomycetidae</taxon>
        <taxon>Eurotiales</taxon>
        <taxon>Aspergillaceae</taxon>
        <taxon>Aspergillus</taxon>
        <taxon>Aspergillus subgen. Circumdati</taxon>
    </lineage>
</organism>